<sequence length="372" mass="40871">MTTPEQAARDVADAVAAVARHYRDVILPAWREAGFDREMGLPFEALDAQGQALPAQRYRAMACARQAYVFAQAGDQAHAERLLASLAERFRDSESGGWFYSIDANGAPLDTSKDLYTHAFIVFASAELLRRFGTPQASALLLDTLQIVDDRFGTTDGSGLLNASLDRHFARALSGPLQNPLMHLVEACLSARDALPARDFDARLEHLGDAVRRHFVDSRTGCVLELPREAADNRVEPGHQFEWYFLVHGAGKPWAPRALAKDIGRAYRHAVQHGIEPRNLGVRAALNADGGVREAGQRIWAQTEYLRALALHEGATPTLARALHAFREHFLRPVGWIESRAADGTIERDDMPSTTPYHLCTALAGLHAGTQA</sequence>
<evidence type="ECO:0000313" key="4">
    <source>
        <dbReference type="Proteomes" id="UP000243719"/>
    </source>
</evidence>
<dbReference type="Pfam" id="PF07221">
    <property type="entry name" value="GlcNAc_2-epim"/>
    <property type="match status" value="1"/>
</dbReference>
<organism evidence="3 4">
    <name type="scientific">Chitinasiproducens palmae</name>
    <dbReference type="NCBI Taxonomy" id="1770053"/>
    <lineage>
        <taxon>Bacteria</taxon>
        <taxon>Pseudomonadati</taxon>
        <taxon>Pseudomonadota</taxon>
        <taxon>Betaproteobacteria</taxon>
        <taxon>Burkholderiales</taxon>
        <taxon>Burkholderiaceae</taxon>
        <taxon>Chitinasiproducens</taxon>
    </lineage>
</organism>
<gene>
    <name evidence="3" type="ORF">SAMN05216551_103323</name>
</gene>
<proteinExistence type="inferred from homology"/>
<dbReference type="RefSeq" id="WP_091906565.1">
    <property type="nucleotide sequence ID" value="NZ_FNLO01000003.1"/>
</dbReference>
<dbReference type="PANTHER" id="PTHR15108">
    <property type="entry name" value="N-ACYLGLUCOSAMINE-2-EPIMERASE"/>
    <property type="match status" value="1"/>
</dbReference>
<dbReference type="SUPFAM" id="SSF48208">
    <property type="entry name" value="Six-hairpin glycosidases"/>
    <property type="match status" value="1"/>
</dbReference>
<comment type="similarity">
    <text evidence="1">Belongs to the N-acylglucosamine 2-epimerase family.</text>
</comment>
<accession>A0A1H2PMV6</accession>
<dbReference type="GO" id="GO:0016853">
    <property type="term" value="F:isomerase activity"/>
    <property type="evidence" value="ECO:0007669"/>
    <property type="project" value="UniProtKB-KW"/>
</dbReference>
<protein>
    <submittedName>
        <fullName evidence="3">Mannose-6-phosphate isomerase</fullName>
    </submittedName>
</protein>
<dbReference type="AlphaFoldDB" id="A0A1H2PMV6"/>
<dbReference type="Gene3D" id="1.50.10.10">
    <property type="match status" value="1"/>
</dbReference>
<keyword evidence="4" id="KW-1185">Reference proteome</keyword>
<dbReference type="InterPro" id="IPR012341">
    <property type="entry name" value="6hp_glycosidase-like_sf"/>
</dbReference>
<evidence type="ECO:0000313" key="3">
    <source>
        <dbReference type="EMBL" id="SDV47821.1"/>
    </source>
</evidence>
<dbReference type="InterPro" id="IPR010819">
    <property type="entry name" value="AGE/CE"/>
</dbReference>
<dbReference type="InterPro" id="IPR008928">
    <property type="entry name" value="6-hairpin_glycosidase_sf"/>
</dbReference>
<reference evidence="4" key="1">
    <citation type="submission" date="2016-09" db="EMBL/GenBank/DDBJ databases">
        <authorList>
            <person name="Varghese N."/>
            <person name="Submissions S."/>
        </authorList>
    </citation>
    <scope>NUCLEOTIDE SEQUENCE [LARGE SCALE GENOMIC DNA]</scope>
    <source>
        <strain evidence="4">JS23</strain>
    </source>
</reference>
<evidence type="ECO:0000256" key="2">
    <source>
        <dbReference type="ARBA" id="ARBA00023235"/>
    </source>
</evidence>
<evidence type="ECO:0000256" key="1">
    <source>
        <dbReference type="ARBA" id="ARBA00008558"/>
    </source>
</evidence>
<dbReference type="Proteomes" id="UP000243719">
    <property type="component" value="Unassembled WGS sequence"/>
</dbReference>
<keyword evidence="2 3" id="KW-0413">Isomerase</keyword>
<dbReference type="STRING" id="1770053.SAMN05216551_103323"/>
<dbReference type="GO" id="GO:0005975">
    <property type="term" value="P:carbohydrate metabolic process"/>
    <property type="evidence" value="ECO:0007669"/>
    <property type="project" value="InterPro"/>
</dbReference>
<dbReference type="OrthoDB" id="9806359at2"/>
<dbReference type="EMBL" id="FNLO01000003">
    <property type="protein sequence ID" value="SDV47821.1"/>
    <property type="molecule type" value="Genomic_DNA"/>
</dbReference>
<name>A0A1H2PMV6_9BURK</name>